<organism evidence="6">
    <name type="scientific">Aphanomyces invadans</name>
    <dbReference type="NCBI Taxonomy" id="157072"/>
    <lineage>
        <taxon>Eukaryota</taxon>
        <taxon>Sar</taxon>
        <taxon>Stramenopiles</taxon>
        <taxon>Oomycota</taxon>
        <taxon>Saprolegniomycetes</taxon>
        <taxon>Saprolegniales</taxon>
        <taxon>Verrucalvaceae</taxon>
        <taxon>Aphanomyces</taxon>
    </lineage>
</organism>
<proteinExistence type="inferred from homology"/>
<dbReference type="eggNOG" id="ENOG502S7MY">
    <property type="taxonomic scope" value="Eukaryota"/>
</dbReference>
<protein>
    <recommendedName>
        <fullName evidence="5">Tryptophan synthase beta chain-like PALP domain-containing protein</fullName>
    </recommendedName>
</protein>
<keyword evidence="4" id="KW-1133">Transmembrane helix</keyword>
<evidence type="ECO:0000313" key="6">
    <source>
        <dbReference type="EMBL" id="ETV95113.1"/>
    </source>
</evidence>
<keyword evidence="3" id="KW-0663">Pyridoxal phosphate</keyword>
<reference evidence="6" key="1">
    <citation type="submission" date="2013-12" db="EMBL/GenBank/DDBJ databases">
        <title>The Genome Sequence of Aphanomyces invadans NJM9701.</title>
        <authorList>
            <consortium name="The Broad Institute Genomics Platform"/>
            <person name="Russ C."/>
            <person name="Tyler B."/>
            <person name="van West P."/>
            <person name="Dieguez-Uribeondo J."/>
            <person name="Young S.K."/>
            <person name="Zeng Q."/>
            <person name="Gargeya S."/>
            <person name="Fitzgerald M."/>
            <person name="Abouelleil A."/>
            <person name="Alvarado L."/>
            <person name="Chapman S.B."/>
            <person name="Gainer-Dewar J."/>
            <person name="Goldberg J."/>
            <person name="Griggs A."/>
            <person name="Gujja S."/>
            <person name="Hansen M."/>
            <person name="Howarth C."/>
            <person name="Imamovic A."/>
            <person name="Ireland A."/>
            <person name="Larimer J."/>
            <person name="McCowan C."/>
            <person name="Murphy C."/>
            <person name="Pearson M."/>
            <person name="Poon T.W."/>
            <person name="Priest M."/>
            <person name="Roberts A."/>
            <person name="Saif S."/>
            <person name="Shea T."/>
            <person name="Sykes S."/>
            <person name="Wortman J."/>
            <person name="Nusbaum C."/>
            <person name="Birren B."/>
        </authorList>
    </citation>
    <scope>NUCLEOTIDE SEQUENCE [LARGE SCALE GENOMIC DNA]</scope>
    <source>
        <strain evidence="6">NJM9701</strain>
    </source>
</reference>
<sequence length="527" mass="57564">MAFLSVLTSWPVLLAGILCVVLAAAVYAFLALLRCLYDSIPPVEPSSTPPNADACALFRHLPFLAGRLAWKPLGVFPTPVHKASLLTLDPTMSFYIKREDLSSPKYGGNKVRTLEHILASCVEHKLSYPSSSLFSIGSAGSNMNVASVVHGQSLGLPVRPCSISCDAPDFDNTLNLLSILSFDPKHMHVWTQRWAFAKAMFHSFIRPSQELHGSKIMPPGGNNLLGVLGQMGGLLELAEQIQAGDVPNVDILYVPVGSSCTLTGLVLGLCLARHLNLAAFQTSLFHIVAVPVHPGIAKLQRFFGLYKSSPHVPLFPRFGFRRVAAYLMQQGLDVNLEPLAIDFLKHHVHFVTDPDIIGEYGTHSVASLAAATHMDVGCQVEGSCPLWSKPGSVANDFKPWLCGHFASKPFAKLMHDLHLERAEINGSCAPIKPKVRLLWLTKSYTQPRGDADEWTKFSTLAKDKPIREWAEKGRAYSLLRPGHINLAHGSSKDYRHVMTFVGGAGVKPQSPIKLPEKFPDMHQGVSG</sequence>
<evidence type="ECO:0000256" key="3">
    <source>
        <dbReference type="ARBA" id="ARBA00022898"/>
    </source>
</evidence>
<gene>
    <name evidence="6" type="ORF">H310_11388</name>
</gene>
<dbReference type="RefSeq" id="XP_008876286.1">
    <property type="nucleotide sequence ID" value="XM_008878064.1"/>
</dbReference>
<feature type="domain" description="Tryptophan synthase beta chain-like PALP" evidence="5">
    <location>
        <begin position="73"/>
        <end position="271"/>
    </location>
</feature>
<dbReference type="InterPro" id="IPR027278">
    <property type="entry name" value="ACCD_DCysDesulf"/>
</dbReference>
<accession>A0A024TM50</accession>
<name>A0A024TM50_9STRA</name>
<dbReference type="InterPro" id="IPR036052">
    <property type="entry name" value="TrpB-like_PALP_sf"/>
</dbReference>
<dbReference type="GeneID" id="20088438"/>
<dbReference type="AlphaFoldDB" id="A0A024TM50"/>
<dbReference type="Gene3D" id="3.40.50.1100">
    <property type="match status" value="1"/>
</dbReference>
<dbReference type="PANTHER" id="PTHR43780">
    <property type="entry name" value="1-AMINOCYCLOPROPANE-1-CARBOXYLATE DEAMINASE-RELATED"/>
    <property type="match status" value="1"/>
</dbReference>
<dbReference type="OrthoDB" id="10266364at2759"/>
<dbReference type="EMBL" id="KI913982">
    <property type="protein sequence ID" value="ETV95113.1"/>
    <property type="molecule type" value="Genomic_DNA"/>
</dbReference>
<evidence type="ECO:0000256" key="1">
    <source>
        <dbReference type="ARBA" id="ARBA00001933"/>
    </source>
</evidence>
<feature type="transmembrane region" description="Helical" evidence="4">
    <location>
        <begin position="12"/>
        <end position="33"/>
    </location>
</feature>
<keyword evidence="4" id="KW-0812">Transmembrane</keyword>
<dbReference type="VEuPathDB" id="FungiDB:H310_11388"/>
<dbReference type="SUPFAM" id="SSF53686">
    <property type="entry name" value="Tryptophan synthase beta subunit-like PLP-dependent enzymes"/>
    <property type="match status" value="1"/>
</dbReference>
<evidence type="ECO:0000259" key="5">
    <source>
        <dbReference type="Pfam" id="PF00291"/>
    </source>
</evidence>
<dbReference type="GO" id="GO:0019148">
    <property type="term" value="F:D-cysteine desulfhydrase activity"/>
    <property type="evidence" value="ECO:0007669"/>
    <property type="project" value="TreeGrafter"/>
</dbReference>
<comment type="cofactor">
    <cofactor evidence="1">
        <name>pyridoxal 5'-phosphate</name>
        <dbReference type="ChEBI" id="CHEBI:597326"/>
    </cofactor>
</comment>
<dbReference type="PANTHER" id="PTHR43780:SF2">
    <property type="entry name" value="1-AMINOCYCLOPROPANE-1-CARBOXYLATE DEAMINASE-RELATED"/>
    <property type="match status" value="1"/>
</dbReference>
<dbReference type="InterPro" id="IPR001926">
    <property type="entry name" value="TrpB-like_PALP"/>
</dbReference>
<evidence type="ECO:0000256" key="4">
    <source>
        <dbReference type="SAM" id="Phobius"/>
    </source>
</evidence>
<dbReference type="Pfam" id="PF00291">
    <property type="entry name" value="PALP"/>
    <property type="match status" value="1"/>
</dbReference>
<evidence type="ECO:0000256" key="2">
    <source>
        <dbReference type="ARBA" id="ARBA00008639"/>
    </source>
</evidence>
<comment type="similarity">
    <text evidence="2">Belongs to the ACC deaminase/D-cysteine desulfhydrase family.</text>
</comment>
<keyword evidence="4" id="KW-0472">Membrane</keyword>